<feature type="region of interest" description="Disordered" evidence="1">
    <location>
        <begin position="583"/>
        <end position="819"/>
    </location>
</feature>
<feature type="compositionally biased region" description="Acidic residues" evidence="1">
    <location>
        <begin position="333"/>
        <end position="342"/>
    </location>
</feature>
<name>A0A9P6ERI1_9AGAR</name>
<comment type="caution">
    <text evidence="2">The sequence shown here is derived from an EMBL/GenBank/DDBJ whole genome shotgun (WGS) entry which is preliminary data.</text>
</comment>
<feature type="compositionally biased region" description="Polar residues" evidence="1">
    <location>
        <begin position="251"/>
        <end position="263"/>
    </location>
</feature>
<feature type="compositionally biased region" description="Low complexity" evidence="1">
    <location>
        <begin position="602"/>
        <end position="611"/>
    </location>
</feature>
<proteinExistence type="predicted"/>
<feature type="compositionally biased region" description="Basic and acidic residues" evidence="1">
    <location>
        <begin position="43"/>
        <end position="53"/>
    </location>
</feature>
<feature type="region of interest" description="Disordered" evidence="1">
    <location>
        <begin position="961"/>
        <end position="986"/>
    </location>
</feature>
<dbReference type="AlphaFoldDB" id="A0A9P6ERI1"/>
<feature type="compositionally biased region" description="Basic and acidic residues" evidence="1">
    <location>
        <begin position="1"/>
        <end position="23"/>
    </location>
</feature>
<feature type="compositionally biased region" description="Basic and acidic residues" evidence="1">
    <location>
        <begin position="1016"/>
        <end position="1026"/>
    </location>
</feature>
<feature type="compositionally biased region" description="Basic and acidic residues" evidence="1">
    <location>
        <begin position="656"/>
        <end position="670"/>
    </location>
</feature>
<accession>A0A9P6ERI1</accession>
<feature type="compositionally biased region" description="Pro residues" evidence="1">
    <location>
        <begin position="280"/>
        <end position="290"/>
    </location>
</feature>
<feature type="compositionally biased region" description="Polar residues" evidence="1">
    <location>
        <begin position="491"/>
        <end position="503"/>
    </location>
</feature>
<feature type="compositionally biased region" description="Low complexity" evidence="1">
    <location>
        <begin position="171"/>
        <end position="180"/>
    </location>
</feature>
<feature type="region of interest" description="Disordered" evidence="1">
    <location>
        <begin position="1083"/>
        <end position="1123"/>
    </location>
</feature>
<feature type="compositionally biased region" description="Polar residues" evidence="1">
    <location>
        <begin position="845"/>
        <end position="875"/>
    </location>
</feature>
<organism evidence="2 3">
    <name type="scientific">Crepidotus variabilis</name>
    <dbReference type="NCBI Taxonomy" id="179855"/>
    <lineage>
        <taxon>Eukaryota</taxon>
        <taxon>Fungi</taxon>
        <taxon>Dikarya</taxon>
        <taxon>Basidiomycota</taxon>
        <taxon>Agaricomycotina</taxon>
        <taxon>Agaricomycetes</taxon>
        <taxon>Agaricomycetidae</taxon>
        <taxon>Agaricales</taxon>
        <taxon>Agaricineae</taxon>
        <taxon>Crepidotaceae</taxon>
        <taxon>Crepidotus</taxon>
    </lineage>
</organism>
<feature type="compositionally biased region" description="Polar residues" evidence="1">
    <location>
        <begin position="628"/>
        <end position="637"/>
    </location>
</feature>
<feature type="compositionally biased region" description="Basic residues" evidence="1">
    <location>
        <begin position="774"/>
        <end position="789"/>
    </location>
</feature>
<feature type="compositionally biased region" description="Basic and acidic residues" evidence="1">
    <location>
        <begin position="702"/>
        <end position="730"/>
    </location>
</feature>
<feature type="region of interest" description="Disordered" evidence="1">
    <location>
        <begin position="465"/>
        <end position="505"/>
    </location>
</feature>
<reference evidence="2" key="1">
    <citation type="submission" date="2020-11" db="EMBL/GenBank/DDBJ databases">
        <authorList>
            <consortium name="DOE Joint Genome Institute"/>
            <person name="Ahrendt S."/>
            <person name="Riley R."/>
            <person name="Andreopoulos W."/>
            <person name="Labutti K."/>
            <person name="Pangilinan J."/>
            <person name="Ruiz-Duenas F.J."/>
            <person name="Barrasa J.M."/>
            <person name="Sanchez-Garcia M."/>
            <person name="Camarero S."/>
            <person name="Miyauchi S."/>
            <person name="Serrano A."/>
            <person name="Linde D."/>
            <person name="Babiker R."/>
            <person name="Drula E."/>
            <person name="Ayuso-Fernandez I."/>
            <person name="Pacheco R."/>
            <person name="Padilla G."/>
            <person name="Ferreira P."/>
            <person name="Barriuso J."/>
            <person name="Kellner H."/>
            <person name="Castanera R."/>
            <person name="Alfaro M."/>
            <person name="Ramirez L."/>
            <person name="Pisabarro A.G."/>
            <person name="Kuo A."/>
            <person name="Tritt A."/>
            <person name="Lipzen A."/>
            <person name="He G."/>
            <person name="Yan M."/>
            <person name="Ng V."/>
            <person name="Cullen D."/>
            <person name="Martin F."/>
            <person name="Rosso M.-N."/>
            <person name="Henrissat B."/>
            <person name="Hibbett D."/>
            <person name="Martinez A.T."/>
            <person name="Grigoriev I.V."/>
        </authorList>
    </citation>
    <scope>NUCLEOTIDE SEQUENCE</scope>
    <source>
        <strain evidence="2">CBS 506.95</strain>
    </source>
</reference>
<feature type="region of interest" description="Disordered" evidence="1">
    <location>
        <begin position="835"/>
        <end position="878"/>
    </location>
</feature>
<evidence type="ECO:0000256" key="1">
    <source>
        <dbReference type="SAM" id="MobiDB-lite"/>
    </source>
</evidence>
<sequence>MLTTRARPEQERSSRKLKSESRLYRFLTRSRSRSRSNNDDTLLMDKKQKEKQPKQTASLGRSTRPPINLNSPPGSKPRTRVQSRPLSSSTSATNTTITPAPTTPKAKRRLTTGAAAISQPSPPHASSSSRPPLSHSRSNSNSNSNSHSHSRPPTSDSTNSKRKRRFQDLFGGLSLGSLSRSRSRSRSRPPSPSPVRGSFDVHRHPLPNTPGSYTNHHDDGEELEEDVRDERRYPNQDEDDDERIAMDDKTPQPSRFLSASATTPHGSYSRRRHSHGRSPSPSPAPSPLPAVPLRGYLSLDHREHEGEDDLEDDDHVHGLKSRHQGIISRQVPDEEEEPELESTYDVDITPKMLRVTNPGTMYSVTTTTNSEAGDVERETSESVRGAMAQNPYRTSSTPSGGPPPYSYFSFDPNNSTGSSGPSTPPTHTQKLPSKLSESLMLTHEKRASDTSAIANVTVNRISGPFQYQYPQRRSTKDADLPPLPSPPLPLQSHSANGSQSSLHAPSPKLVGVPLKYTADQLLNANGLPIPTVGIGSSKTRSFGHVHAMKGSLDSSYRYRMNGKERMGVVDEGDDGQEVEVYGKESQLETPNSASGHSHHSSQSHSHSNHSNVGLGVNAKGKSRESTETHSLSHQRAQTLGLPSPRHSGTGRSSKHGSFDFERPLGYHDIQRSGSGENVMAKEKGRESDLGPGFAGVGTLQREISERRLKVKEEKEKRKEKEKGKERDHGVKGVHAHGNSQSTSHSHAHSTRTTPSEGHTHSQSQTQTHTNTPAHGKHSSMGKATGRRTAAHTSSAHGHGHTSSHGHNPVRASSKLAGGAGTGLGGLAGIGKPHHGLFSFEPPVRSTPTTTASVGTNGVSTGNGRSSGNALSTGSALSGAGDTTIRVGRVKSGGGVSGISGLSGGMSAVEWKTEKEYERVQKEKERQREKDRERRKGVKEGKAVPVPISSVGGPISISIPGALRGTASGASTPGGEGREGRPLTTSMSKANDYLSGILSGSWTAPSFLNRASKVFESKDKEKDRDKPLPSLLPVFSPPPKENVNIGHRSGTKGRSLDLGLGLAWASSKVPEEALLPRSTFMERAVSGERNRERSRDRERPRHGFEKGYGWSQGKKESVGSMDSGFGGRLTQLNGGDEHIEVDVETSKLGKQIAEVFRNALDDKGYKSFKSYVRQFDAHEIPFDGPTGIVAVVEHLLSSAPHLSDDGKKRLLDRFVKIILQQT</sequence>
<feature type="compositionally biased region" description="Low complexity" evidence="1">
    <location>
        <begin position="124"/>
        <end position="155"/>
    </location>
</feature>
<feature type="compositionally biased region" description="Low complexity" evidence="1">
    <location>
        <begin position="406"/>
        <end position="428"/>
    </location>
</feature>
<feature type="compositionally biased region" description="Polar residues" evidence="1">
    <location>
        <begin position="360"/>
        <end position="371"/>
    </location>
</feature>
<evidence type="ECO:0000313" key="2">
    <source>
        <dbReference type="EMBL" id="KAF9534761.1"/>
    </source>
</evidence>
<gene>
    <name evidence="2" type="ORF">CPB83DRAFT_842902</name>
</gene>
<feature type="region of interest" description="Disordered" evidence="1">
    <location>
        <begin position="1016"/>
        <end position="1051"/>
    </location>
</feature>
<dbReference type="OrthoDB" id="3260940at2759"/>
<evidence type="ECO:0000313" key="3">
    <source>
        <dbReference type="Proteomes" id="UP000807306"/>
    </source>
</evidence>
<feature type="compositionally biased region" description="Low complexity" evidence="1">
    <location>
        <begin position="739"/>
        <end position="769"/>
    </location>
</feature>
<feature type="compositionally biased region" description="Low complexity" evidence="1">
    <location>
        <begin position="85"/>
        <end position="104"/>
    </location>
</feature>
<dbReference type="Proteomes" id="UP000807306">
    <property type="component" value="Unassembled WGS sequence"/>
</dbReference>
<feature type="compositionally biased region" description="Basic and acidic residues" evidence="1">
    <location>
        <begin position="913"/>
        <end position="941"/>
    </location>
</feature>
<keyword evidence="3" id="KW-1185">Reference proteome</keyword>
<dbReference type="EMBL" id="MU157825">
    <property type="protein sequence ID" value="KAF9534761.1"/>
    <property type="molecule type" value="Genomic_DNA"/>
</dbReference>
<feature type="region of interest" description="Disordered" evidence="1">
    <location>
        <begin position="913"/>
        <end position="948"/>
    </location>
</feature>
<feature type="compositionally biased region" description="Basic and acidic residues" evidence="1">
    <location>
        <begin position="679"/>
        <end position="688"/>
    </location>
</feature>
<feature type="region of interest" description="Disordered" evidence="1">
    <location>
        <begin position="360"/>
        <end position="432"/>
    </location>
</feature>
<feature type="compositionally biased region" description="Basic and acidic residues" evidence="1">
    <location>
        <begin position="1084"/>
        <end position="1104"/>
    </location>
</feature>
<protein>
    <submittedName>
        <fullName evidence="2">Uncharacterized protein</fullName>
    </submittedName>
</protein>
<feature type="region of interest" description="Disordered" evidence="1">
    <location>
        <begin position="1"/>
        <end position="342"/>
    </location>
</feature>